<evidence type="ECO:0000256" key="1">
    <source>
        <dbReference type="SAM" id="MobiDB-lite"/>
    </source>
</evidence>
<protein>
    <submittedName>
        <fullName evidence="2">Uncharacterized protein</fullName>
    </submittedName>
</protein>
<dbReference type="EMBL" id="JBIMZQ010000023">
    <property type="protein sequence ID" value="KAL3664528.1"/>
    <property type="molecule type" value="Genomic_DNA"/>
</dbReference>
<dbReference type="Proteomes" id="UP001632037">
    <property type="component" value="Unassembled WGS sequence"/>
</dbReference>
<feature type="compositionally biased region" description="Basic residues" evidence="1">
    <location>
        <begin position="1"/>
        <end position="10"/>
    </location>
</feature>
<organism evidence="2 3">
    <name type="scientific">Phytophthora oleae</name>
    <dbReference type="NCBI Taxonomy" id="2107226"/>
    <lineage>
        <taxon>Eukaryota</taxon>
        <taxon>Sar</taxon>
        <taxon>Stramenopiles</taxon>
        <taxon>Oomycota</taxon>
        <taxon>Peronosporomycetes</taxon>
        <taxon>Peronosporales</taxon>
        <taxon>Peronosporaceae</taxon>
        <taxon>Phytophthora</taxon>
    </lineage>
</organism>
<gene>
    <name evidence="2" type="ORF">V7S43_010281</name>
</gene>
<keyword evidence="3" id="KW-1185">Reference proteome</keyword>
<feature type="region of interest" description="Disordered" evidence="1">
    <location>
        <begin position="1"/>
        <end position="20"/>
    </location>
</feature>
<comment type="caution">
    <text evidence="2">The sequence shown here is derived from an EMBL/GenBank/DDBJ whole genome shotgun (WGS) entry which is preliminary data.</text>
</comment>
<dbReference type="AlphaFoldDB" id="A0ABD3FCT2"/>
<reference evidence="2 3" key="1">
    <citation type="submission" date="2024-09" db="EMBL/GenBank/DDBJ databases">
        <title>Genome sequencing and assembly of Phytophthora oleae, isolate VK10A, causative agent of rot of olive drupes.</title>
        <authorList>
            <person name="Conti Taguali S."/>
            <person name="Riolo M."/>
            <person name="La Spada F."/>
            <person name="Cacciola S.O."/>
            <person name="Dionisio G."/>
        </authorList>
    </citation>
    <scope>NUCLEOTIDE SEQUENCE [LARGE SCALE GENOMIC DNA]</scope>
    <source>
        <strain evidence="2 3">VK10A</strain>
    </source>
</reference>
<evidence type="ECO:0000313" key="3">
    <source>
        <dbReference type="Proteomes" id="UP001632037"/>
    </source>
</evidence>
<evidence type="ECO:0000313" key="2">
    <source>
        <dbReference type="EMBL" id="KAL3664528.1"/>
    </source>
</evidence>
<name>A0ABD3FCT2_9STRA</name>
<proteinExistence type="predicted"/>
<sequence length="138" mass="13625">MAGKNGKRQKSTTSAHSSVSKHVKIVPMAGGVSATASTPLVPLDSASSVLLSATSSEVADLTVNSAASGATAGYRVLSNGELLDAIDSLLGPEADARPVDGIQTAVAPDPVAVRVADPVVAPVAAPNAVRAAHLVVLP</sequence>
<accession>A0ABD3FCT2</accession>